<feature type="region of interest" description="Disordered" evidence="2">
    <location>
        <begin position="1"/>
        <end position="71"/>
    </location>
</feature>
<dbReference type="Proteomes" id="UP000007148">
    <property type="component" value="Unassembled WGS sequence"/>
</dbReference>
<feature type="compositionally biased region" description="Polar residues" evidence="2">
    <location>
        <begin position="534"/>
        <end position="547"/>
    </location>
</feature>
<dbReference type="HOGENOM" id="CLU_531171_0_0_1"/>
<evidence type="ECO:0000313" key="4">
    <source>
        <dbReference type="Proteomes" id="UP000007148"/>
    </source>
</evidence>
<evidence type="ECO:0000313" key="3">
    <source>
        <dbReference type="EMBL" id="CCA75050.1"/>
    </source>
</evidence>
<feature type="region of interest" description="Disordered" evidence="2">
    <location>
        <begin position="467"/>
        <end position="560"/>
    </location>
</feature>
<organism evidence="3 4">
    <name type="scientific">Serendipita indica (strain DSM 11827)</name>
    <name type="common">Root endophyte fungus</name>
    <name type="synonym">Piriformospora indica</name>
    <dbReference type="NCBI Taxonomy" id="1109443"/>
    <lineage>
        <taxon>Eukaryota</taxon>
        <taxon>Fungi</taxon>
        <taxon>Dikarya</taxon>
        <taxon>Basidiomycota</taxon>
        <taxon>Agaricomycotina</taxon>
        <taxon>Agaricomycetes</taxon>
        <taxon>Sebacinales</taxon>
        <taxon>Serendipitaceae</taxon>
        <taxon>Serendipita</taxon>
    </lineage>
</organism>
<protein>
    <submittedName>
        <fullName evidence="3">Uncharacterized protein</fullName>
    </submittedName>
</protein>
<dbReference type="EMBL" id="CAFZ01000391">
    <property type="protein sequence ID" value="CCA75050.1"/>
    <property type="molecule type" value="Genomic_DNA"/>
</dbReference>
<reference evidence="3 4" key="1">
    <citation type="journal article" date="2011" name="PLoS Pathog.">
        <title>Endophytic Life Strategies Decoded by Genome and Transcriptome Analyses of the Mutualistic Root Symbiont Piriformospora indica.</title>
        <authorList>
            <person name="Zuccaro A."/>
            <person name="Lahrmann U."/>
            <person name="Guldener U."/>
            <person name="Langen G."/>
            <person name="Pfiffi S."/>
            <person name="Biedenkopf D."/>
            <person name="Wong P."/>
            <person name="Samans B."/>
            <person name="Grimm C."/>
            <person name="Basiewicz M."/>
            <person name="Murat C."/>
            <person name="Martin F."/>
            <person name="Kogel K.H."/>
        </authorList>
    </citation>
    <scope>NUCLEOTIDE SEQUENCE [LARGE SCALE GENOMIC DNA]</scope>
    <source>
        <strain evidence="3 4">DSM 11827</strain>
    </source>
</reference>
<feature type="compositionally biased region" description="Basic and acidic residues" evidence="2">
    <location>
        <begin position="349"/>
        <end position="358"/>
    </location>
</feature>
<feature type="compositionally biased region" description="Low complexity" evidence="2">
    <location>
        <begin position="112"/>
        <end position="134"/>
    </location>
</feature>
<feature type="compositionally biased region" description="Polar residues" evidence="2">
    <location>
        <begin position="45"/>
        <end position="54"/>
    </location>
</feature>
<dbReference type="AlphaFoldDB" id="G4TUQ7"/>
<keyword evidence="4" id="KW-1185">Reference proteome</keyword>
<feature type="compositionally biased region" description="Polar residues" evidence="2">
    <location>
        <begin position="181"/>
        <end position="191"/>
    </location>
</feature>
<feature type="compositionally biased region" description="Low complexity" evidence="2">
    <location>
        <begin position="55"/>
        <end position="66"/>
    </location>
</feature>
<feature type="region of interest" description="Disordered" evidence="2">
    <location>
        <begin position="111"/>
        <end position="191"/>
    </location>
</feature>
<dbReference type="OrthoDB" id="3204900at2759"/>
<feature type="region of interest" description="Disordered" evidence="2">
    <location>
        <begin position="341"/>
        <end position="370"/>
    </location>
</feature>
<feature type="coiled-coil region" evidence="1">
    <location>
        <begin position="192"/>
        <end position="233"/>
    </location>
</feature>
<evidence type="ECO:0000256" key="2">
    <source>
        <dbReference type="SAM" id="MobiDB-lite"/>
    </source>
</evidence>
<keyword evidence="1" id="KW-0175">Coiled coil</keyword>
<feature type="compositionally biased region" description="Polar residues" evidence="2">
    <location>
        <begin position="1"/>
        <end position="32"/>
    </location>
</feature>
<dbReference type="STRING" id="1109443.G4TUQ7"/>
<comment type="caution">
    <text evidence="3">The sequence shown here is derived from an EMBL/GenBank/DDBJ whole genome shotgun (WGS) entry which is preliminary data.</text>
</comment>
<dbReference type="eggNOG" id="ENOG502S19N">
    <property type="taxonomic scope" value="Eukaryota"/>
</dbReference>
<gene>
    <name evidence="3" type="ORF">PIIN_09035</name>
</gene>
<sequence length="560" mass="58979">MATTNATTPTSNLRPLSLTQRPLQLRSASPLTPVSPPTNHEHPNGQRNVDTPGNSQPTTSGSQTPSIQRHQKRYSVLSYSNSPRSPAAPSAFNSPVVSNYTESGEQGISYASSIPGSLSRSSSRSSIAGQRSSIDTPSINRINKRFSIPKRPGEPGTPTALDQTSPLGRDSPLLGGEAMDETSSQAESSSAVLTLAEEHAELLQNIAQKEAKCLELRTQLSAQEEELKALKARWTSIVQQANPNASQSSSGSIALAAMGRIFSNVTAPLASALDALDPIQLAPDALAPRHRADTSSGAIDPRLQKTIVNGIASSRGHTPASSARSSASSFAASRASISSTSSLGLASEPLHENAKTGDDVTSSTTPTPTLSKAAHRNSLLMPHFIGVNPEIFSPTQGSPMTPEGSSKTNWAGLEGLNNIPGASALNKKWEEIQKGNTFAKGTRRASTLLSEVSNSFINTFAPPIDEPLRPAKPRLISSRPASTTPTPQDVLPKNEGMPASKSLLDDEDDVGELDVLSPPAMQVMAPVKPPTPLTPSVASKHLSTTKMQGAVKADDDTWNW</sequence>
<dbReference type="InParanoid" id="G4TUQ7"/>
<evidence type="ECO:0000256" key="1">
    <source>
        <dbReference type="SAM" id="Coils"/>
    </source>
</evidence>
<name>G4TUQ7_SERID</name>
<proteinExistence type="predicted"/>
<accession>G4TUQ7</accession>
<dbReference type="OMA" id="PRWRTHA"/>